<dbReference type="EC" id="2.3.-.-" evidence="5"/>
<dbReference type="GO" id="GO:0016746">
    <property type="term" value="F:acyltransferase activity"/>
    <property type="evidence" value="ECO:0007669"/>
    <property type="project" value="UniProtKB-KW"/>
</dbReference>
<evidence type="ECO:0000313" key="5">
    <source>
        <dbReference type="EMBL" id="MFC0081334.1"/>
    </source>
</evidence>
<dbReference type="PROSITE" id="PS51186">
    <property type="entry name" value="GNAT"/>
    <property type="match status" value="1"/>
</dbReference>
<dbReference type="EMBL" id="JBHLYQ010000027">
    <property type="protein sequence ID" value="MFC0081334.1"/>
    <property type="molecule type" value="Genomic_DNA"/>
</dbReference>
<reference evidence="5 6" key="1">
    <citation type="submission" date="2024-09" db="EMBL/GenBank/DDBJ databases">
        <authorList>
            <person name="Sun Q."/>
            <person name="Mori K."/>
        </authorList>
    </citation>
    <scope>NUCLEOTIDE SEQUENCE [LARGE SCALE GENOMIC DNA]</scope>
    <source>
        <strain evidence="5 6">JCM 15389</strain>
    </source>
</reference>
<name>A0ABV6C0Y2_9ACTN</name>
<sequence length="170" mass="18356">MAQPSGTQPTESRRAPEDQPVQVEEATEATPELLKALQRLLPQLSASAPPLTEDRLRTLLAHPGVHLFVARVGDQVRGTLTLTALPLASGLRATIEDVVVDEEARGQGLGRALTEAALTKAAALGARTVDLTSRPSREAANRLYQRLGFQQRQTNVYRFDLAVQAARTEG</sequence>
<evidence type="ECO:0000256" key="3">
    <source>
        <dbReference type="SAM" id="MobiDB-lite"/>
    </source>
</evidence>
<dbReference type="Proteomes" id="UP001589788">
    <property type="component" value="Unassembled WGS sequence"/>
</dbReference>
<proteinExistence type="predicted"/>
<protein>
    <submittedName>
        <fullName evidence="5">GNAT family N-acetyltransferase</fullName>
        <ecNumber evidence="5">2.3.-.-</ecNumber>
    </submittedName>
</protein>
<evidence type="ECO:0000313" key="6">
    <source>
        <dbReference type="Proteomes" id="UP001589788"/>
    </source>
</evidence>
<dbReference type="CDD" id="cd04301">
    <property type="entry name" value="NAT_SF"/>
    <property type="match status" value="1"/>
</dbReference>
<dbReference type="Pfam" id="PF00583">
    <property type="entry name" value="Acetyltransf_1"/>
    <property type="match status" value="1"/>
</dbReference>
<gene>
    <name evidence="5" type="ORF">ACFFRE_04080</name>
</gene>
<feature type="region of interest" description="Disordered" evidence="3">
    <location>
        <begin position="1"/>
        <end position="29"/>
    </location>
</feature>
<dbReference type="RefSeq" id="WP_377788494.1">
    <property type="nucleotide sequence ID" value="NZ_JBHLYQ010000027.1"/>
</dbReference>
<feature type="compositionally biased region" description="Polar residues" evidence="3">
    <location>
        <begin position="1"/>
        <end position="10"/>
    </location>
</feature>
<dbReference type="InterPro" id="IPR016181">
    <property type="entry name" value="Acyl_CoA_acyltransferase"/>
</dbReference>
<dbReference type="SUPFAM" id="SSF55729">
    <property type="entry name" value="Acyl-CoA N-acyltransferases (Nat)"/>
    <property type="match status" value="1"/>
</dbReference>
<dbReference type="InterPro" id="IPR000182">
    <property type="entry name" value="GNAT_dom"/>
</dbReference>
<keyword evidence="6" id="KW-1185">Reference proteome</keyword>
<evidence type="ECO:0000259" key="4">
    <source>
        <dbReference type="PROSITE" id="PS51186"/>
    </source>
</evidence>
<comment type="caution">
    <text evidence="5">The sequence shown here is derived from an EMBL/GenBank/DDBJ whole genome shotgun (WGS) entry which is preliminary data.</text>
</comment>
<accession>A0ABV6C0Y2</accession>
<dbReference type="InterPro" id="IPR050832">
    <property type="entry name" value="Bact_Acetyltransf"/>
</dbReference>
<evidence type="ECO:0000256" key="1">
    <source>
        <dbReference type="ARBA" id="ARBA00022679"/>
    </source>
</evidence>
<dbReference type="PANTHER" id="PTHR43877">
    <property type="entry name" value="AMINOALKYLPHOSPHONATE N-ACETYLTRANSFERASE-RELATED-RELATED"/>
    <property type="match status" value="1"/>
</dbReference>
<keyword evidence="2 5" id="KW-0012">Acyltransferase</keyword>
<keyword evidence="1 5" id="KW-0808">Transferase</keyword>
<dbReference type="Gene3D" id="3.40.630.30">
    <property type="match status" value="1"/>
</dbReference>
<organism evidence="5 6">
    <name type="scientific">Aciditerrimonas ferrireducens</name>
    <dbReference type="NCBI Taxonomy" id="667306"/>
    <lineage>
        <taxon>Bacteria</taxon>
        <taxon>Bacillati</taxon>
        <taxon>Actinomycetota</taxon>
        <taxon>Acidimicrobiia</taxon>
        <taxon>Acidimicrobiales</taxon>
        <taxon>Acidimicrobiaceae</taxon>
        <taxon>Aciditerrimonas</taxon>
    </lineage>
</organism>
<feature type="domain" description="N-acetyltransferase" evidence="4">
    <location>
        <begin position="21"/>
        <end position="170"/>
    </location>
</feature>
<evidence type="ECO:0000256" key="2">
    <source>
        <dbReference type="ARBA" id="ARBA00023315"/>
    </source>
</evidence>